<dbReference type="FunFam" id="1.10.3210.10:FF:000001">
    <property type="entry name" value="GTP pyrophosphokinase RelA"/>
    <property type="match status" value="1"/>
</dbReference>
<protein>
    <recommendedName>
        <fullName evidence="2">HD domain-containing protein</fullName>
    </recommendedName>
</protein>
<organism evidence="3">
    <name type="scientific">marine metagenome</name>
    <dbReference type="NCBI Taxonomy" id="408172"/>
    <lineage>
        <taxon>unclassified sequences</taxon>
        <taxon>metagenomes</taxon>
        <taxon>ecological metagenomes</taxon>
    </lineage>
</organism>
<feature type="non-terminal residue" evidence="3">
    <location>
        <position position="225"/>
    </location>
</feature>
<name>A0A382NX01_9ZZZZ</name>
<evidence type="ECO:0000256" key="1">
    <source>
        <dbReference type="ARBA" id="ARBA00007476"/>
    </source>
</evidence>
<dbReference type="InterPro" id="IPR006674">
    <property type="entry name" value="HD_domain"/>
</dbReference>
<comment type="similarity">
    <text evidence="1">Belongs to the RelA/SpoT family.</text>
</comment>
<dbReference type="SMART" id="SM00471">
    <property type="entry name" value="HDc"/>
    <property type="match status" value="1"/>
</dbReference>
<proteinExistence type="inferred from homology"/>
<dbReference type="AlphaFoldDB" id="A0A382NX01"/>
<dbReference type="PROSITE" id="PS51831">
    <property type="entry name" value="HD"/>
    <property type="match status" value="1"/>
</dbReference>
<accession>A0A382NX01</accession>
<dbReference type="PANTHER" id="PTHR21262:SF31">
    <property type="entry name" value="GTP PYROPHOSPHOKINASE"/>
    <property type="match status" value="1"/>
</dbReference>
<dbReference type="GO" id="GO:0005886">
    <property type="term" value="C:plasma membrane"/>
    <property type="evidence" value="ECO:0007669"/>
    <property type="project" value="TreeGrafter"/>
</dbReference>
<dbReference type="CDD" id="cd00077">
    <property type="entry name" value="HDc"/>
    <property type="match status" value="1"/>
</dbReference>
<evidence type="ECO:0000313" key="3">
    <source>
        <dbReference type="EMBL" id="SVC65659.1"/>
    </source>
</evidence>
<gene>
    <name evidence="3" type="ORF">METZ01_LOCUS318513</name>
</gene>
<dbReference type="EMBL" id="UINC01103349">
    <property type="protein sequence ID" value="SVC65659.1"/>
    <property type="molecule type" value="Genomic_DNA"/>
</dbReference>
<evidence type="ECO:0000259" key="2">
    <source>
        <dbReference type="PROSITE" id="PS51831"/>
    </source>
</evidence>
<dbReference type="Gene3D" id="1.10.3210.10">
    <property type="entry name" value="Hypothetical protein af1432"/>
    <property type="match status" value="1"/>
</dbReference>
<feature type="domain" description="HD" evidence="2">
    <location>
        <begin position="77"/>
        <end position="176"/>
    </location>
</feature>
<reference evidence="3" key="1">
    <citation type="submission" date="2018-05" db="EMBL/GenBank/DDBJ databases">
        <authorList>
            <person name="Lanie J.A."/>
            <person name="Ng W.-L."/>
            <person name="Kazmierczak K.M."/>
            <person name="Andrzejewski T.M."/>
            <person name="Davidsen T.M."/>
            <person name="Wayne K.J."/>
            <person name="Tettelin H."/>
            <person name="Glass J.I."/>
            <person name="Rusch D."/>
            <person name="Podicherti R."/>
            <person name="Tsui H.-C.T."/>
            <person name="Winkler M.E."/>
        </authorList>
    </citation>
    <scope>NUCLEOTIDE SEQUENCE</scope>
</reference>
<dbReference type="SUPFAM" id="SSF109604">
    <property type="entry name" value="HD-domain/PDEase-like"/>
    <property type="match status" value="1"/>
</dbReference>
<dbReference type="InterPro" id="IPR003607">
    <property type="entry name" value="HD/PDEase_dom"/>
</dbReference>
<dbReference type="Pfam" id="PF13328">
    <property type="entry name" value="HD_4"/>
    <property type="match status" value="1"/>
</dbReference>
<dbReference type="PANTHER" id="PTHR21262">
    <property type="entry name" value="GUANOSINE-3',5'-BIS DIPHOSPHATE 3'-PYROPHOSPHOHYDROLASE"/>
    <property type="match status" value="1"/>
</dbReference>
<sequence>MESPETSTAIGSPAAVGTVTPKLDDLLEEARDHLQLQMLLIEVASCNESANFELIIRAYHAADQAHHGQIRRSGEPFLQHCVEVARILAQLRLDSTTVAAGLLHDVLEDTSVDAEQVGTEFGVKIASLIDGVTKIERFRYESREARQAETYRKMLLSMVEDIRVILIKFADRLHNMRTLDALDTDQQKRISHETVEVYAPLAHRLGLARIRWELEDRSLKYLEPE</sequence>